<accession>A0A0X3TQJ0</accession>
<organism evidence="1 2">
    <name type="scientific">Ruegeria profundi</name>
    <dbReference type="NCBI Taxonomy" id="1685378"/>
    <lineage>
        <taxon>Bacteria</taxon>
        <taxon>Pseudomonadati</taxon>
        <taxon>Pseudomonadota</taxon>
        <taxon>Alphaproteobacteria</taxon>
        <taxon>Rhodobacterales</taxon>
        <taxon>Roseobacteraceae</taxon>
        <taxon>Ruegeria</taxon>
    </lineage>
</organism>
<dbReference type="Gene3D" id="1.10.3540.10">
    <property type="entry name" value="uncharacterized protein from magnetospirillum magneticum domain"/>
    <property type="match status" value="1"/>
</dbReference>
<dbReference type="AlphaFoldDB" id="A0A0X3TQJ0"/>
<name>A0A0X3TQJ0_9RHOB</name>
<dbReference type="Pfam" id="PF08849">
    <property type="entry name" value="BrxA"/>
    <property type="match status" value="1"/>
</dbReference>
<evidence type="ECO:0000313" key="1">
    <source>
        <dbReference type="EMBL" id="KUJ77301.1"/>
    </source>
</evidence>
<gene>
    <name evidence="1" type="ORF">AVO44_17755</name>
</gene>
<dbReference type="OrthoDB" id="981635at2"/>
<reference evidence="2" key="1">
    <citation type="submission" date="2015-12" db="EMBL/GenBank/DDBJ databases">
        <authorList>
            <person name="Zhang G."/>
            <person name="Stingl U."/>
        </authorList>
    </citation>
    <scope>NUCLEOTIDE SEQUENCE [LARGE SCALE GENOMIC DNA]</scope>
    <source>
        <strain evidence="2">ZGT108</strain>
    </source>
</reference>
<dbReference type="STRING" id="1685378.AVO44_17755"/>
<protein>
    <recommendedName>
        <fullName evidence="3">DUF1819 domain-containing protein</fullName>
    </recommendedName>
</protein>
<evidence type="ECO:0000313" key="2">
    <source>
        <dbReference type="Proteomes" id="UP000053690"/>
    </source>
</evidence>
<dbReference type="Proteomes" id="UP000053690">
    <property type="component" value="Unassembled WGS sequence"/>
</dbReference>
<sequence>MSRSKFKADIAGGSLKLPESRIVAGLLLDDVSAEDWRRAIEDENVLQKRSPGTAARQASLLRARLQTMTPELWHLVRDGSKETATHALLAAAIKHSPLFGEFLNRVVRERFRTFQSDLPRKLWNEYVEHLQNEDADMPVWNNATTNKLGDSVFQILKESGFITDTRTYRLQPVQIAPAVLSYLRDTAQHDVIERLQVTL</sequence>
<comment type="caution">
    <text evidence="1">The sequence shown here is derived from an EMBL/GenBank/DDBJ whole genome shotgun (WGS) entry which is preliminary data.</text>
</comment>
<keyword evidence="2" id="KW-1185">Reference proteome</keyword>
<proteinExistence type="predicted"/>
<dbReference type="InterPro" id="IPR023137">
    <property type="entry name" value="BrxA_sf"/>
</dbReference>
<evidence type="ECO:0008006" key="3">
    <source>
        <dbReference type="Google" id="ProtNLM"/>
    </source>
</evidence>
<dbReference type="InterPro" id="IPR014948">
    <property type="entry name" value="BrxA"/>
</dbReference>
<dbReference type="EMBL" id="LQBP01000011">
    <property type="protein sequence ID" value="KUJ77301.1"/>
    <property type="molecule type" value="Genomic_DNA"/>
</dbReference>